<evidence type="ECO:0000313" key="1">
    <source>
        <dbReference type="EMBL" id="PWY73031.1"/>
    </source>
</evidence>
<gene>
    <name evidence="1" type="ORF">BO70DRAFT_342062</name>
</gene>
<evidence type="ECO:0000313" key="2">
    <source>
        <dbReference type="Proteomes" id="UP000247233"/>
    </source>
</evidence>
<sequence length="433" mass="48125">MSDTGRSRFKNEEYTVGWICALPVELAAAKAMMDELHGDPQRSPGKADANVYVLGSMNNIKIVLACLPIDEPGPSSAAVVAKDMFYTFPEIQIGLLVGVGAGIPHFSSDNIRDIRLGDVVIGFNEDDSGVVAYDLGKKLADGSFKNYALNGPPGPLRSAVAALRAQHQVRGNKIPHYIEEMLGKRPYMRRKGYSYPFQVPDRLFRPDYVHVGGRDCTRCDPKAEINREDLSRSETGTDPVIHYGTIATGGTLVKNGIFREEIGKRYGAICLEMEAEGLMNIYPCIVIRGISDYADSHKNNLWRAYAAAAAAACTKELLEHLQHTQIEERSISWQDHAQVSQLYKVSMTHQPLNAPSCTSPVELDSLQQCVPCHQQFETGLWLLRSNELCTWVDALRRNWFCAGNRTTGRAITPKAVVERPYHFAQARRRTLSI</sequence>
<dbReference type="AlphaFoldDB" id="A0A317VIH3"/>
<organism evidence="1 2">
    <name type="scientific">Aspergillus heteromorphus CBS 117.55</name>
    <dbReference type="NCBI Taxonomy" id="1448321"/>
    <lineage>
        <taxon>Eukaryota</taxon>
        <taxon>Fungi</taxon>
        <taxon>Dikarya</taxon>
        <taxon>Ascomycota</taxon>
        <taxon>Pezizomycotina</taxon>
        <taxon>Eurotiomycetes</taxon>
        <taxon>Eurotiomycetidae</taxon>
        <taxon>Eurotiales</taxon>
        <taxon>Aspergillaceae</taxon>
        <taxon>Aspergillus</taxon>
        <taxon>Aspergillus subgen. Circumdati</taxon>
    </lineage>
</organism>
<protein>
    <submittedName>
        <fullName evidence="1">Purine and uridine phosphorylase</fullName>
    </submittedName>
</protein>
<dbReference type="GeneID" id="37063594"/>
<dbReference type="RefSeq" id="XP_025396685.1">
    <property type="nucleotide sequence ID" value="XM_025541357.1"/>
</dbReference>
<dbReference type="InterPro" id="IPR053137">
    <property type="entry name" value="NLR-like"/>
</dbReference>
<dbReference type="VEuPathDB" id="FungiDB:BO70DRAFT_342062"/>
<comment type="caution">
    <text evidence="1">The sequence shown here is derived from an EMBL/GenBank/DDBJ whole genome shotgun (WGS) entry which is preliminary data.</text>
</comment>
<dbReference type="OrthoDB" id="1577640at2759"/>
<keyword evidence="2" id="KW-1185">Reference proteome</keyword>
<dbReference type="PANTHER" id="PTHR46082">
    <property type="entry name" value="ATP/GTP-BINDING PROTEIN-RELATED"/>
    <property type="match status" value="1"/>
</dbReference>
<dbReference type="GO" id="GO:0003824">
    <property type="term" value="F:catalytic activity"/>
    <property type="evidence" value="ECO:0007669"/>
    <property type="project" value="InterPro"/>
</dbReference>
<dbReference type="Gene3D" id="3.40.50.1580">
    <property type="entry name" value="Nucleoside phosphorylase domain"/>
    <property type="match status" value="1"/>
</dbReference>
<reference evidence="1 2" key="1">
    <citation type="submission" date="2016-12" db="EMBL/GenBank/DDBJ databases">
        <title>The genomes of Aspergillus section Nigri reveals drivers in fungal speciation.</title>
        <authorList>
            <consortium name="DOE Joint Genome Institute"/>
            <person name="Vesth T.C."/>
            <person name="Nybo J."/>
            <person name="Theobald S."/>
            <person name="Brandl J."/>
            <person name="Frisvad J.C."/>
            <person name="Nielsen K.F."/>
            <person name="Lyhne E.K."/>
            <person name="Kogle M.E."/>
            <person name="Kuo A."/>
            <person name="Riley R."/>
            <person name="Clum A."/>
            <person name="Nolan M."/>
            <person name="Lipzen A."/>
            <person name="Salamov A."/>
            <person name="Henrissat B."/>
            <person name="Wiebenga A."/>
            <person name="De Vries R.P."/>
            <person name="Grigoriev I.V."/>
            <person name="Mortensen U.H."/>
            <person name="Andersen M.R."/>
            <person name="Baker S.E."/>
        </authorList>
    </citation>
    <scope>NUCLEOTIDE SEQUENCE [LARGE SCALE GENOMIC DNA]</scope>
    <source>
        <strain evidence="1 2">CBS 117.55</strain>
    </source>
</reference>
<accession>A0A317VIH3</accession>
<name>A0A317VIH3_9EURO</name>
<dbReference type="PANTHER" id="PTHR46082:SF11">
    <property type="entry name" value="AAA+ ATPASE DOMAIN-CONTAINING PROTEIN-RELATED"/>
    <property type="match status" value="1"/>
</dbReference>
<dbReference type="Proteomes" id="UP000247233">
    <property type="component" value="Unassembled WGS sequence"/>
</dbReference>
<proteinExistence type="predicted"/>
<dbReference type="EMBL" id="MSFL01000025">
    <property type="protein sequence ID" value="PWY73031.1"/>
    <property type="molecule type" value="Genomic_DNA"/>
</dbReference>
<dbReference type="InterPro" id="IPR035994">
    <property type="entry name" value="Nucleoside_phosphorylase_sf"/>
</dbReference>
<dbReference type="STRING" id="1448321.A0A317VIH3"/>
<dbReference type="GO" id="GO:0009116">
    <property type="term" value="P:nucleoside metabolic process"/>
    <property type="evidence" value="ECO:0007669"/>
    <property type="project" value="InterPro"/>
</dbReference>
<dbReference type="SUPFAM" id="SSF53167">
    <property type="entry name" value="Purine and uridine phosphorylases"/>
    <property type="match status" value="1"/>
</dbReference>